<dbReference type="Gene3D" id="2.40.160.50">
    <property type="entry name" value="membrane protein fhac: a member of the omp85/tpsb transporter family"/>
    <property type="match status" value="1"/>
</dbReference>
<dbReference type="Pfam" id="PF17243">
    <property type="entry name" value="POTRA_TamA_1"/>
    <property type="match status" value="1"/>
</dbReference>
<evidence type="ECO:0000259" key="13">
    <source>
        <dbReference type="Pfam" id="PF17243"/>
    </source>
</evidence>
<protein>
    <recommendedName>
        <fullName evidence="3">Translocation and assembly module subunit TamA</fullName>
    </recommendedName>
    <alternativeName>
        <fullName evidence="9">Autotransporter assembly factor TamA</fullName>
    </alternativeName>
</protein>
<dbReference type="EMBL" id="NPZB01000001">
    <property type="protein sequence ID" value="PNS08736.1"/>
    <property type="molecule type" value="Genomic_DNA"/>
</dbReference>
<keyword evidence="4" id="KW-1134">Transmembrane beta strand</keyword>
<gene>
    <name evidence="14" type="ORF">Lysil_0365</name>
</gene>
<dbReference type="InterPro" id="IPR000184">
    <property type="entry name" value="Bac_surfAg_D15"/>
</dbReference>
<dbReference type="Pfam" id="PF01103">
    <property type="entry name" value="Omp85"/>
    <property type="match status" value="1"/>
</dbReference>
<accession>A0A2K1Q118</accession>
<keyword evidence="15" id="KW-1185">Reference proteome</keyword>
<dbReference type="Gene3D" id="3.10.20.310">
    <property type="entry name" value="membrane protein fhac"/>
    <property type="match status" value="3"/>
</dbReference>
<evidence type="ECO:0000256" key="4">
    <source>
        <dbReference type="ARBA" id="ARBA00022452"/>
    </source>
</evidence>
<feature type="domain" description="POTRA" evidence="12">
    <location>
        <begin position="128"/>
        <end position="174"/>
    </location>
</feature>
<dbReference type="InterPro" id="IPR010827">
    <property type="entry name" value="BamA/TamA_POTRA"/>
</dbReference>
<evidence type="ECO:0000259" key="11">
    <source>
        <dbReference type="Pfam" id="PF01103"/>
    </source>
</evidence>
<evidence type="ECO:0000256" key="8">
    <source>
        <dbReference type="ARBA" id="ARBA00023237"/>
    </source>
</evidence>
<dbReference type="Proteomes" id="UP000236220">
    <property type="component" value="Unassembled WGS sequence"/>
</dbReference>
<keyword evidence="8" id="KW-0998">Cell outer membrane</keyword>
<dbReference type="Pfam" id="PF07244">
    <property type="entry name" value="POTRA"/>
    <property type="match status" value="1"/>
</dbReference>
<dbReference type="GO" id="GO:0097347">
    <property type="term" value="C:TAM protein secretion complex"/>
    <property type="evidence" value="ECO:0007669"/>
    <property type="project" value="TreeGrafter"/>
</dbReference>
<dbReference type="PANTHER" id="PTHR12815">
    <property type="entry name" value="SORTING AND ASSEMBLY MACHINERY SAMM50 PROTEIN FAMILY MEMBER"/>
    <property type="match status" value="1"/>
</dbReference>
<organism evidence="14 15">
    <name type="scientific">Solilutibacter silvestris</name>
    <dbReference type="NCBI Taxonomy" id="1645665"/>
    <lineage>
        <taxon>Bacteria</taxon>
        <taxon>Pseudomonadati</taxon>
        <taxon>Pseudomonadota</taxon>
        <taxon>Gammaproteobacteria</taxon>
        <taxon>Lysobacterales</taxon>
        <taxon>Lysobacteraceae</taxon>
        <taxon>Solilutibacter</taxon>
    </lineage>
</organism>
<evidence type="ECO:0000256" key="9">
    <source>
        <dbReference type="ARBA" id="ARBA00033063"/>
    </source>
</evidence>
<feature type="domain" description="Bacterial surface antigen (D15)" evidence="11">
    <location>
        <begin position="290"/>
        <end position="567"/>
    </location>
</feature>
<keyword evidence="6" id="KW-0732">Signal</keyword>
<feature type="domain" description="TamA POTRA" evidence="13">
    <location>
        <begin position="18"/>
        <end position="92"/>
    </location>
</feature>
<sequence length="579" mass="64466">MLCCLACASAQAAQVMRVDIRGIDGVMASDVRASLSLQDAAGKKISDRRLDYLLEEAETETRNALEPYGYYSPQIKVTPSSDRNALVVVIEVQRGEPVRVRKVAYGIEGPGGQDQYLTHDLDATRPVPGSVFDQSAYEAGKTRITQRLAQRGYFDADFITHKVEVTRAAKAADVDLRWTSGERYEMGAVTFEQTPTEIISPQLLEKLVYWNEGDYYHQGRLDRLRKSLLGLDYFGRIDIEPLPGDAKDLRVPVQVTLEPAKRTIYTAGVSYGTDSGPGARFGLERRYLNKRGHKALAQVDYAQKRKVATLQYRVPALKWLDGWYTAGLQFADEQSRYIDSRRSELVFSRTGQINTKLDAAVSLHVLRERWAYTNGTVKTPYQTASLSFPQVDLHYISVDDRLYPRRGIGANFTLRGGSAGYGGAFAQAHARAQWFHGLGPQDRLILRGELGYTVAKDALALPPSLRFFAGGDRSIRGYNWREVGPRLQDPSGRYLFAYGAKNVVTSSVEYERYFNASWGAAAFVDGGSAFDGRKLDWHNGVGIGLRWRSPVGPVRIDIARGLKHPDSPFTLSLNIGADL</sequence>
<dbReference type="InterPro" id="IPR035243">
    <property type="entry name" value="TamA_POTRA_Dom_1"/>
</dbReference>
<comment type="subunit">
    <text evidence="10">Interacts with TamB to form the translocation and assembly module (TAM).</text>
</comment>
<dbReference type="GO" id="GO:0009306">
    <property type="term" value="P:protein secretion"/>
    <property type="evidence" value="ECO:0007669"/>
    <property type="project" value="TreeGrafter"/>
</dbReference>
<keyword evidence="7" id="KW-0472">Membrane</keyword>
<reference evidence="14 15" key="1">
    <citation type="submission" date="2017-08" db="EMBL/GenBank/DDBJ databases">
        <title>Lysobacter sylvestris genome.</title>
        <authorList>
            <person name="Zhang D.-C."/>
            <person name="Albuquerque L."/>
            <person name="Franca L."/>
            <person name="Froufe H.J.C."/>
            <person name="Barroso C."/>
            <person name="Egas C."/>
            <person name="Da Costa M."/>
            <person name="Margesin R."/>
        </authorList>
    </citation>
    <scope>NUCLEOTIDE SEQUENCE [LARGE SCALE GENOMIC DNA]</scope>
    <source>
        <strain evidence="14 15">AM20-91</strain>
    </source>
</reference>
<comment type="similarity">
    <text evidence="2">Belongs to the TamA family.</text>
</comment>
<evidence type="ECO:0000256" key="7">
    <source>
        <dbReference type="ARBA" id="ARBA00023136"/>
    </source>
</evidence>
<evidence type="ECO:0000256" key="5">
    <source>
        <dbReference type="ARBA" id="ARBA00022692"/>
    </source>
</evidence>
<evidence type="ECO:0000313" key="14">
    <source>
        <dbReference type="EMBL" id="PNS08736.1"/>
    </source>
</evidence>
<dbReference type="InterPro" id="IPR039910">
    <property type="entry name" value="D15-like"/>
</dbReference>
<comment type="caution">
    <text evidence="14">The sequence shown here is derived from an EMBL/GenBank/DDBJ whole genome shotgun (WGS) entry which is preliminary data.</text>
</comment>
<evidence type="ECO:0000313" key="15">
    <source>
        <dbReference type="Proteomes" id="UP000236220"/>
    </source>
</evidence>
<evidence type="ECO:0000256" key="10">
    <source>
        <dbReference type="ARBA" id="ARBA00093548"/>
    </source>
</evidence>
<comment type="subcellular location">
    <subcellularLocation>
        <location evidence="1">Cell outer membrane</location>
    </subcellularLocation>
</comment>
<evidence type="ECO:0000256" key="1">
    <source>
        <dbReference type="ARBA" id="ARBA00004442"/>
    </source>
</evidence>
<dbReference type="AlphaFoldDB" id="A0A2K1Q118"/>
<evidence type="ECO:0000256" key="3">
    <source>
        <dbReference type="ARBA" id="ARBA00015419"/>
    </source>
</evidence>
<dbReference type="GO" id="GO:0009279">
    <property type="term" value="C:cell outer membrane"/>
    <property type="evidence" value="ECO:0007669"/>
    <property type="project" value="UniProtKB-SubCell"/>
</dbReference>
<evidence type="ECO:0000256" key="2">
    <source>
        <dbReference type="ARBA" id="ARBA00010248"/>
    </source>
</evidence>
<keyword evidence="5" id="KW-0812">Transmembrane</keyword>
<evidence type="ECO:0000259" key="12">
    <source>
        <dbReference type="Pfam" id="PF07244"/>
    </source>
</evidence>
<name>A0A2K1Q118_9GAMM</name>
<evidence type="ECO:0000256" key="6">
    <source>
        <dbReference type="ARBA" id="ARBA00022729"/>
    </source>
</evidence>
<dbReference type="PANTHER" id="PTHR12815:SF47">
    <property type="entry name" value="TRANSLOCATION AND ASSEMBLY MODULE SUBUNIT TAMA"/>
    <property type="match status" value="1"/>
</dbReference>
<proteinExistence type="inferred from homology"/>